<name>A0ABN7VKP3_GIGMA</name>
<organism evidence="1 2">
    <name type="scientific">Gigaspora margarita</name>
    <dbReference type="NCBI Taxonomy" id="4874"/>
    <lineage>
        <taxon>Eukaryota</taxon>
        <taxon>Fungi</taxon>
        <taxon>Fungi incertae sedis</taxon>
        <taxon>Mucoromycota</taxon>
        <taxon>Glomeromycotina</taxon>
        <taxon>Glomeromycetes</taxon>
        <taxon>Diversisporales</taxon>
        <taxon>Gigasporaceae</taxon>
        <taxon>Gigaspora</taxon>
    </lineage>
</organism>
<dbReference type="EMBL" id="CAJVQB010016824">
    <property type="protein sequence ID" value="CAG8781622.1"/>
    <property type="molecule type" value="Genomic_DNA"/>
</dbReference>
<accession>A0ABN7VKP3</accession>
<evidence type="ECO:0000313" key="1">
    <source>
        <dbReference type="EMBL" id="CAG8781622.1"/>
    </source>
</evidence>
<protein>
    <submittedName>
        <fullName evidence="1">45265_t:CDS:1</fullName>
    </submittedName>
</protein>
<sequence>MPQKNLKVLKVFLIKYRVSPQIKPNLGQNRSWMHLRTIIKFFWHNLGQWNSGLKSTEQFFNLSENIKYIKRYKKEEDLHIHFCDHIKKLKLNDQFYEITTVNNKAELLDQIIIDNYYYVILEINLVDLPSNHTIKSWHAIKYLIPLNTYLRAKESLMSFLILILRVDEAFFKNSVEELLHYFCITKNNSYLKFVALFLEGAKPVKKDKLRDKKRQLDKERLQLIIKLYFDYILVCIQFLYREFLTKELSKEILAIPLITMQAT</sequence>
<comment type="caution">
    <text evidence="1">The sequence shown here is derived from an EMBL/GenBank/DDBJ whole genome shotgun (WGS) entry which is preliminary data.</text>
</comment>
<gene>
    <name evidence="1" type="ORF">GMARGA_LOCUS19806</name>
</gene>
<dbReference type="Proteomes" id="UP000789901">
    <property type="component" value="Unassembled WGS sequence"/>
</dbReference>
<keyword evidence="2" id="KW-1185">Reference proteome</keyword>
<reference evidence="1 2" key="1">
    <citation type="submission" date="2021-06" db="EMBL/GenBank/DDBJ databases">
        <authorList>
            <person name="Kallberg Y."/>
            <person name="Tangrot J."/>
            <person name="Rosling A."/>
        </authorList>
    </citation>
    <scope>NUCLEOTIDE SEQUENCE [LARGE SCALE GENOMIC DNA]</scope>
    <source>
        <strain evidence="1 2">120-4 pot B 10/14</strain>
    </source>
</reference>
<proteinExistence type="predicted"/>
<feature type="non-terminal residue" evidence="1">
    <location>
        <position position="263"/>
    </location>
</feature>
<evidence type="ECO:0000313" key="2">
    <source>
        <dbReference type="Proteomes" id="UP000789901"/>
    </source>
</evidence>